<name>A0A8J5YYR6_9ROSI</name>
<evidence type="ECO:0000313" key="1">
    <source>
        <dbReference type="EMBL" id="KAG8496274.1"/>
    </source>
</evidence>
<dbReference type="AlphaFoldDB" id="A0A8J5YYR6"/>
<proteinExistence type="predicted"/>
<evidence type="ECO:0000313" key="2">
    <source>
        <dbReference type="Proteomes" id="UP000701853"/>
    </source>
</evidence>
<sequence length="218" mass="25134">MAGTKVGLLSSTMIIRGTKSAKFTFSIMALTIDVFGSITLKDSSRLSHDILPMYEKISSIRIDFNNTCPTWGKYKETLIHAMKDCLMARAIEDVARELDNKAIFDLITVLWNVWNSRNNHIFHDEEEEAKVTWERAAFLSHDFRNFNLVEKPLLPRTTMEKVRRKPLQGVIKINFDATTLNKKKSYGLVERDFGGFVLGSFMGVLDKELQIDWRNCRH</sequence>
<dbReference type="EMBL" id="JAHUZN010000004">
    <property type="protein sequence ID" value="KAG8496274.1"/>
    <property type="molecule type" value="Genomic_DNA"/>
</dbReference>
<evidence type="ECO:0008006" key="3">
    <source>
        <dbReference type="Google" id="ProtNLM"/>
    </source>
</evidence>
<gene>
    <name evidence="1" type="ORF">CXB51_009517</name>
</gene>
<keyword evidence="2" id="KW-1185">Reference proteome</keyword>
<comment type="caution">
    <text evidence="1">The sequence shown here is derived from an EMBL/GenBank/DDBJ whole genome shotgun (WGS) entry which is preliminary data.</text>
</comment>
<accession>A0A8J5YYR6</accession>
<organism evidence="1 2">
    <name type="scientific">Gossypium anomalum</name>
    <dbReference type="NCBI Taxonomy" id="47600"/>
    <lineage>
        <taxon>Eukaryota</taxon>
        <taxon>Viridiplantae</taxon>
        <taxon>Streptophyta</taxon>
        <taxon>Embryophyta</taxon>
        <taxon>Tracheophyta</taxon>
        <taxon>Spermatophyta</taxon>
        <taxon>Magnoliopsida</taxon>
        <taxon>eudicotyledons</taxon>
        <taxon>Gunneridae</taxon>
        <taxon>Pentapetalae</taxon>
        <taxon>rosids</taxon>
        <taxon>malvids</taxon>
        <taxon>Malvales</taxon>
        <taxon>Malvaceae</taxon>
        <taxon>Malvoideae</taxon>
        <taxon>Gossypium</taxon>
    </lineage>
</organism>
<protein>
    <recommendedName>
        <fullName evidence="3">RNase H type-1 domain-containing protein</fullName>
    </recommendedName>
</protein>
<dbReference type="OrthoDB" id="997776at2759"/>
<dbReference type="Proteomes" id="UP000701853">
    <property type="component" value="Chromosome 4"/>
</dbReference>
<reference evidence="1 2" key="1">
    <citation type="journal article" date="2021" name="bioRxiv">
        <title>The Gossypium anomalum genome as a resource for cotton improvement and evolutionary analysis of hybrid incompatibility.</title>
        <authorList>
            <person name="Grover C.E."/>
            <person name="Yuan D."/>
            <person name="Arick M.A."/>
            <person name="Miller E.R."/>
            <person name="Hu G."/>
            <person name="Peterson D.G."/>
            <person name="Wendel J.F."/>
            <person name="Udall J.A."/>
        </authorList>
    </citation>
    <scope>NUCLEOTIDE SEQUENCE [LARGE SCALE GENOMIC DNA]</scope>
    <source>
        <strain evidence="1">JFW-Udall</strain>
        <tissue evidence="1">Leaf</tissue>
    </source>
</reference>